<protein>
    <submittedName>
        <fullName evidence="2">Uncharacterized protein</fullName>
    </submittedName>
</protein>
<evidence type="ECO:0000256" key="1">
    <source>
        <dbReference type="SAM" id="MobiDB-lite"/>
    </source>
</evidence>
<comment type="caution">
    <text evidence="2">The sequence shown here is derived from an EMBL/GenBank/DDBJ whole genome shotgun (WGS) entry which is preliminary data.</text>
</comment>
<name>A0ABW1DPE6_9DEIO</name>
<feature type="region of interest" description="Disordered" evidence="1">
    <location>
        <begin position="1"/>
        <end position="70"/>
    </location>
</feature>
<dbReference type="Proteomes" id="UP001595979">
    <property type="component" value="Unassembled WGS sequence"/>
</dbReference>
<keyword evidence="3" id="KW-1185">Reference proteome</keyword>
<dbReference type="RefSeq" id="WP_380049513.1">
    <property type="nucleotide sequence ID" value="NZ_JBHSOH010000012.1"/>
</dbReference>
<evidence type="ECO:0000313" key="3">
    <source>
        <dbReference type="Proteomes" id="UP001595979"/>
    </source>
</evidence>
<accession>A0ABW1DPE6</accession>
<reference evidence="3" key="1">
    <citation type="journal article" date="2019" name="Int. J. Syst. Evol. Microbiol.">
        <title>The Global Catalogue of Microorganisms (GCM) 10K type strain sequencing project: providing services to taxonomists for standard genome sequencing and annotation.</title>
        <authorList>
            <consortium name="The Broad Institute Genomics Platform"/>
            <consortium name="The Broad Institute Genome Sequencing Center for Infectious Disease"/>
            <person name="Wu L."/>
            <person name="Ma J."/>
        </authorList>
    </citation>
    <scope>NUCLEOTIDE SEQUENCE [LARGE SCALE GENOMIC DNA]</scope>
    <source>
        <strain evidence="3">CGMCC 1.15053</strain>
    </source>
</reference>
<gene>
    <name evidence="2" type="ORF">ACFPQ6_11675</name>
</gene>
<dbReference type="EMBL" id="JBHSOH010000012">
    <property type="protein sequence ID" value="MFC5848969.1"/>
    <property type="molecule type" value="Genomic_DNA"/>
</dbReference>
<proteinExistence type="predicted"/>
<organism evidence="2 3">
    <name type="scientific">Deinococcus petrolearius</name>
    <dbReference type="NCBI Taxonomy" id="1751295"/>
    <lineage>
        <taxon>Bacteria</taxon>
        <taxon>Thermotogati</taxon>
        <taxon>Deinococcota</taxon>
        <taxon>Deinococci</taxon>
        <taxon>Deinococcales</taxon>
        <taxon>Deinococcaceae</taxon>
        <taxon>Deinococcus</taxon>
    </lineage>
</organism>
<sequence length="70" mass="7231">MTGPYDRPPAPASEPTDTPSPMPEQMPGREDTGPIMDPPANPDTPGLPDPMPTGNPDTPGLPSPTPMPAM</sequence>
<feature type="compositionally biased region" description="Pro residues" evidence="1">
    <location>
        <begin position="36"/>
        <end position="70"/>
    </location>
</feature>
<evidence type="ECO:0000313" key="2">
    <source>
        <dbReference type="EMBL" id="MFC5848969.1"/>
    </source>
</evidence>
<feature type="compositionally biased region" description="Pro residues" evidence="1">
    <location>
        <begin position="1"/>
        <end position="24"/>
    </location>
</feature>